<evidence type="ECO:0000313" key="2">
    <source>
        <dbReference type="Proteomes" id="UP000032049"/>
    </source>
</evidence>
<evidence type="ECO:0008006" key="3">
    <source>
        <dbReference type="Google" id="ProtNLM"/>
    </source>
</evidence>
<name>A0A0D0FYH1_9SPHI</name>
<sequence length="194" mass="22407">MVFSQLFEGTITFANSYKSKSPQLKDEQLNSMMGTTQEYYIKGGNYKSVFNGSFVKMQLYRAAENKSYALTAKSDSLYWDDYSKNKDIATKFEIRKNTATIMGLICDEITIYTAGSKATYYYNKKYGVNSELLARHQYGNWYYLLSKTKAIPLKVVYEIDQFIFTSTAIKITPMKLNDNEFIIPDQNKVTPAKW</sequence>
<reference evidence="1 2" key="1">
    <citation type="submission" date="2015-01" db="EMBL/GenBank/DDBJ databases">
        <title>Draft genome sequence of Pedobacter sp. NL19 isolated from sludge of an effluent treatment pond in an abandoned uranium mine.</title>
        <authorList>
            <person name="Santos T."/>
            <person name="Caetano T."/>
            <person name="Covas C."/>
            <person name="Cruz A."/>
            <person name="Mendo S."/>
        </authorList>
    </citation>
    <scope>NUCLEOTIDE SEQUENCE [LARGE SCALE GENOMIC DNA]</scope>
    <source>
        <strain evidence="1 2">NL19</strain>
    </source>
</reference>
<protein>
    <recommendedName>
        <fullName evidence="3">DUF4412 domain-containing protein</fullName>
    </recommendedName>
</protein>
<organism evidence="1 2">
    <name type="scientific">Pedobacter lusitanus</name>
    <dbReference type="NCBI Taxonomy" id="1503925"/>
    <lineage>
        <taxon>Bacteria</taxon>
        <taxon>Pseudomonadati</taxon>
        <taxon>Bacteroidota</taxon>
        <taxon>Sphingobacteriia</taxon>
        <taxon>Sphingobacteriales</taxon>
        <taxon>Sphingobacteriaceae</taxon>
        <taxon>Pedobacter</taxon>
    </lineage>
</organism>
<dbReference type="Proteomes" id="UP000032049">
    <property type="component" value="Unassembled WGS sequence"/>
</dbReference>
<comment type="caution">
    <text evidence="1">The sequence shown here is derived from an EMBL/GenBank/DDBJ whole genome shotgun (WGS) entry which is preliminary data.</text>
</comment>
<proteinExistence type="predicted"/>
<gene>
    <name evidence="1" type="ORF">TH53_08590</name>
</gene>
<evidence type="ECO:0000313" key="1">
    <source>
        <dbReference type="EMBL" id="KIO77594.1"/>
    </source>
</evidence>
<dbReference type="EMBL" id="JXRA01000032">
    <property type="protein sequence ID" value="KIO77594.1"/>
    <property type="molecule type" value="Genomic_DNA"/>
</dbReference>
<dbReference type="AlphaFoldDB" id="A0A0D0FYH1"/>
<accession>A0A0D0FYH1</accession>
<keyword evidence="2" id="KW-1185">Reference proteome</keyword>